<organism evidence="1">
    <name type="scientific">Microbacterium sp. A8/3-1</name>
    <dbReference type="NCBI Taxonomy" id="3160749"/>
    <lineage>
        <taxon>Bacteria</taxon>
        <taxon>Bacillati</taxon>
        <taxon>Actinomycetota</taxon>
        <taxon>Actinomycetes</taxon>
        <taxon>Micrococcales</taxon>
        <taxon>Microbacteriaceae</taxon>
        <taxon>Microbacterium</taxon>
    </lineage>
</organism>
<sequence length="551" mass="58088">MSDEEARPPSAIRGRLPATARWKAGRDINNAAAMLLHEGRVNEGAVKLREAVALTRVDDIDGEGLDLRARALLNLASAHEFGGDLDGALRLTDEGLDAAAQTIALIGDERATRTVQINGMLSRAQTLTLMDRLDDALDGIADAEALLDDPAGDEVDQRDLLAFAVHNARTAALIMTGRLQEAEDEAKRGLAIAVTVGPELSGHAYANLGVIAQRTGDDAAAREYLQLAQHAQQLGGDATGRQLAVENLAREAMQAGRHREAEDGFRKAAELAGRIGLKTRLAASRTGLAAVQLQAGRAGAAAKTLRVLLTDLGQDAAVHERLEAQAFLGDAESARHRYPAADEAYRAALDLTRSASERARVNLRRAEMHAEWAAMSFTPRSRMQRLEKARDLAIPVLLVTEALRDGFAPGGTRERWSLQVAAPARELAFRLARTLGDAALLFELVENAAAAVTLQAVAESADTALSAGALLPFPIPEPPSAPDAPSGDLDELPAAAAGLTGGASATASVRFAPPPRVVAMPGAAPVLDAWIDAAEAEYGLTLRSATMVAAW</sequence>
<dbReference type="AlphaFoldDB" id="A0AAU7VWR0"/>
<proteinExistence type="predicted"/>
<dbReference type="Gene3D" id="1.25.40.10">
    <property type="entry name" value="Tetratricopeptide repeat domain"/>
    <property type="match status" value="2"/>
</dbReference>
<dbReference type="InterPro" id="IPR011990">
    <property type="entry name" value="TPR-like_helical_dom_sf"/>
</dbReference>
<protein>
    <recommendedName>
        <fullName evidence="2">MalT-like TPR region domain-containing protein</fullName>
    </recommendedName>
</protein>
<dbReference type="EMBL" id="CP158357">
    <property type="protein sequence ID" value="XBX78019.1"/>
    <property type="molecule type" value="Genomic_DNA"/>
</dbReference>
<accession>A0AAU7VWR0</accession>
<dbReference type="Pfam" id="PF13181">
    <property type="entry name" value="TPR_8"/>
    <property type="match status" value="1"/>
</dbReference>
<name>A0AAU7VWR0_9MICO</name>
<reference evidence="1" key="1">
    <citation type="submission" date="2024-06" db="EMBL/GenBank/DDBJ databases">
        <title>Draft genome sequence of Microbacterium sp. strain A8/3-1, isolated from Oxytropis tragacanthoides Fisch. ex DC. Root nodules in the Altai region of Russia.</title>
        <authorList>
            <person name="Sazanova A."/>
            <person name="Guro P."/>
            <person name="Kuznetsova I."/>
            <person name="Belimov A."/>
            <person name="Safronova V."/>
        </authorList>
    </citation>
    <scope>NUCLEOTIDE SEQUENCE</scope>
    <source>
        <strain evidence="1">A8/3-1</strain>
    </source>
</reference>
<evidence type="ECO:0008006" key="2">
    <source>
        <dbReference type="Google" id="ProtNLM"/>
    </source>
</evidence>
<dbReference type="RefSeq" id="WP_350351407.1">
    <property type="nucleotide sequence ID" value="NZ_CP158357.1"/>
</dbReference>
<dbReference type="SUPFAM" id="SSF48452">
    <property type="entry name" value="TPR-like"/>
    <property type="match status" value="1"/>
</dbReference>
<evidence type="ECO:0000313" key="1">
    <source>
        <dbReference type="EMBL" id="XBX78019.1"/>
    </source>
</evidence>
<gene>
    <name evidence="1" type="ORF">ABS642_19210</name>
</gene>
<dbReference type="InterPro" id="IPR019734">
    <property type="entry name" value="TPR_rpt"/>
</dbReference>